<protein>
    <recommendedName>
        <fullName evidence="3">UbiD family decarboxylase</fullName>
    </recommendedName>
</protein>
<dbReference type="Proteomes" id="UP000075670">
    <property type="component" value="Unassembled WGS sequence"/>
</dbReference>
<name>A0A151AY11_9FIRM</name>
<evidence type="ECO:0008006" key="3">
    <source>
        <dbReference type="Google" id="ProtNLM"/>
    </source>
</evidence>
<organism evidence="1 2">
    <name type="scientific">Moorella mulderi DSM 14980</name>
    <dbReference type="NCBI Taxonomy" id="1122241"/>
    <lineage>
        <taxon>Bacteria</taxon>
        <taxon>Bacillati</taxon>
        <taxon>Bacillota</taxon>
        <taxon>Clostridia</taxon>
        <taxon>Neomoorellales</taxon>
        <taxon>Neomoorellaceae</taxon>
        <taxon>Neomoorella</taxon>
    </lineage>
</organism>
<accession>A0A151AY11</accession>
<dbReference type="PATRIC" id="fig|1122241.3.peg.1210"/>
<dbReference type="OrthoDB" id="7432624at2"/>
<dbReference type="AlphaFoldDB" id="A0A151AY11"/>
<dbReference type="RefSeq" id="WP_062282661.1">
    <property type="nucleotide sequence ID" value="NZ_LTBC01000003.1"/>
</dbReference>
<evidence type="ECO:0000313" key="1">
    <source>
        <dbReference type="EMBL" id="KYH32549.1"/>
    </source>
</evidence>
<gene>
    <name evidence="1" type="ORF">MOMUL_11510</name>
</gene>
<evidence type="ECO:0000313" key="2">
    <source>
        <dbReference type="Proteomes" id="UP000075670"/>
    </source>
</evidence>
<proteinExistence type="predicted"/>
<comment type="caution">
    <text evidence="1">The sequence shown here is derived from an EMBL/GenBank/DDBJ whole genome shotgun (WGS) entry which is preliminary data.</text>
</comment>
<sequence>MNSIEEARQAIARLVSKNRYEAMIETTAIFTELMEPYGIKPVIVGGLAVEIYTRGQYTTQDIDLILGRRDLANEIFLQLGFIKEGRHWFHPEIDIGIEIPNDVLEDADEEKIIKLHLPSGRHVYVIGIEDIILDRLRACIYWQSTSDCEWGLRMLKVHRDRLDIDYMLSAAGQDYPATLQKLKEWLNE</sequence>
<keyword evidence="2" id="KW-1185">Reference proteome</keyword>
<dbReference type="EMBL" id="LTBC01000003">
    <property type="protein sequence ID" value="KYH32549.1"/>
    <property type="molecule type" value="Genomic_DNA"/>
</dbReference>
<reference evidence="1 2" key="1">
    <citation type="submission" date="2016-02" db="EMBL/GenBank/DDBJ databases">
        <title>Genome sequence of Moorella mulderi DSM 14980.</title>
        <authorList>
            <person name="Poehlein A."/>
            <person name="Daniel R."/>
        </authorList>
    </citation>
    <scope>NUCLEOTIDE SEQUENCE [LARGE SCALE GENOMIC DNA]</scope>
    <source>
        <strain evidence="1 2">DSM 14980</strain>
    </source>
</reference>